<comment type="caution">
    <text evidence="4">The sequence shown here is derived from an EMBL/GenBank/DDBJ whole genome shotgun (WGS) entry which is preliminary data.</text>
</comment>
<gene>
    <name evidence="4" type="ORF">ETU37_16435</name>
</gene>
<dbReference type="EMBL" id="SDPU01000028">
    <property type="protein sequence ID" value="RYU10829.1"/>
    <property type="molecule type" value="Genomic_DNA"/>
</dbReference>
<dbReference type="PANTHER" id="PTHR46825">
    <property type="entry name" value="D-ALANYL-D-ALANINE-CARBOXYPEPTIDASE/ENDOPEPTIDASE AMPH"/>
    <property type="match status" value="1"/>
</dbReference>
<dbReference type="InterPro" id="IPR001466">
    <property type="entry name" value="Beta-lactam-related"/>
</dbReference>
<accession>A0A4Q5J0A5</accession>
<dbReference type="Proteomes" id="UP000291189">
    <property type="component" value="Unassembled WGS sequence"/>
</dbReference>
<evidence type="ECO:0000256" key="2">
    <source>
        <dbReference type="ARBA" id="ARBA00023136"/>
    </source>
</evidence>
<dbReference type="RefSeq" id="WP_129988420.1">
    <property type="nucleotide sequence ID" value="NZ_SDPU01000028.1"/>
</dbReference>
<name>A0A4Q5J0A5_9ACTN</name>
<dbReference type="PANTHER" id="PTHR46825:SF11">
    <property type="entry name" value="PENICILLIN-BINDING PROTEIN 4"/>
    <property type="match status" value="1"/>
</dbReference>
<dbReference type="OrthoDB" id="9809635at2"/>
<evidence type="ECO:0000313" key="5">
    <source>
        <dbReference type="Proteomes" id="UP000291189"/>
    </source>
</evidence>
<dbReference type="GO" id="GO:0016020">
    <property type="term" value="C:membrane"/>
    <property type="evidence" value="ECO:0007669"/>
    <property type="project" value="UniProtKB-SubCell"/>
</dbReference>
<proteinExistence type="predicted"/>
<protein>
    <submittedName>
        <fullName evidence="4">Class A beta-lactamase-related serine hydrolase</fullName>
    </submittedName>
</protein>
<evidence type="ECO:0000313" key="4">
    <source>
        <dbReference type="EMBL" id="RYU10829.1"/>
    </source>
</evidence>
<dbReference type="GO" id="GO:0016787">
    <property type="term" value="F:hydrolase activity"/>
    <property type="evidence" value="ECO:0007669"/>
    <property type="project" value="UniProtKB-KW"/>
</dbReference>
<organism evidence="4 5">
    <name type="scientific">Nocardioides iriomotensis</name>
    <dbReference type="NCBI Taxonomy" id="715784"/>
    <lineage>
        <taxon>Bacteria</taxon>
        <taxon>Bacillati</taxon>
        <taxon>Actinomycetota</taxon>
        <taxon>Actinomycetes</taxon>
        <taxon>Propionibacteriales</taxon>
        <taxon>Nocardioidaceae</taxon>
        <taxon>Nocardioides</taxon>
    </lineage>
</organism>
<dbReference type="InterPro" id="IPR050491">
    <property type="entry name" value="AmpC-like"/>
</dbReference>
<dbReference type="SUPFAM" id="SSF56601">
    <property type="entry name" value="beta-lactamase/transpeptidase-like"/>
    <property type="match status" value="1"/>
</dbReference>
<dbReference type="InterPro" id="IPR012338">
    <property type="entry name" value="Beta-lactam/transpept-like"/>
</dbReference>
<feature type="domain" description="Beta-lactamase-related" evidence="3">
    <location>
        <begin position="5"/>
        <end position="291"/>
    </location>
</feature>
<dbReference type="Gene3D" id="3.40.710.10">
    <property type="entry name" value="DD-peptidase/beta-lactamase superfamily"/>
    <property type="match status" value="1"/>
</dbReference>
<keyword evidence="2" id="KW-0472">Membrane</keyword>
<dbReference type="Pfam" id="PF00144">
    <property type="entry name" value="Beta-lactamase"/>
    <property type="match status" value="1"/>
</dbReference>
<evidence type="ECO:0000256" key="1">
    <source>
        <dbReference type="ARBA" id="ARBA00004370"/>
    </source>
</evidence>
<keyword evidence="4" id="KW-0378">Hydrolase</keyword>
<reference evidence="4 5" key="1">
    <citation type="submission" date="2019-01" db="EMBL/GenBank/DDBJ databases">
        <title>Nocardioides guangzhouensis sp. nov., an actinobacterium isolated from soil.</title>
        <authorList>
            <person name="Fu Y."/>
            <person name="Cai Y."/>
            <person name="Lin Z."/>
            <person name="Chen P."/>
        </authorList>
    </citation>
    <scope>NUCLEOTIDE SEQUENCE [LARGE SCALE GENOMIC DNA]</scope>
    <source>
        <strain evidence="4 5">NBRC 105384</strain>
    </source>
</reference>
<comment type="subcellular location">
    <subcellularLocation>
        <location evidence="1">Membrane</location>
    </subcellularLocation>
</comment>
<sequence length="334" mass="36055">MQPLEEAVDEAAARTGFSGVVRVDRAGENEVLRAYGLADRAHGIPNTHETLFATASGTKGLTALTVMALVERGTLRLDTTARSLLDADLPLIADDVTVEHLLAHRSGIGDYLDEGELDDRNAYVVPIPVHELTTTEQYVRILDGHATVSPAGERFAYNNSGYVVLALLAERASGVAFHELVRTLVCEPAGMVDTAFLRSDELPGRAALGYLSADDLRTNVLHLPVLGSGDGGLYSTATDFIAFWDALFAGRIVAPERVAEMVRPHSDWPEESKRYGLGFHLDATGDGVWLEGSDAGVSFDSLHQPSSSITYSVISNRTAGVWPLVRWLDERLGT</sequence>
<evidence type="ECO:0000259" key="3">
    <source>
        <dbReference type="Pfam" id="PF00144"/>
    </source>
</evidence>
<keyword evidence="5" id="KW-1185">Reference proteome</keyword>
<dbReference type="AlphaFoldDB" id="A0A4Q5J0A5"/>